<sequence length="105" mass="11535">IRIVGSMLWMVFGVGTRWRGRNRAASGMHGGRAGSPLGMEASLAHLHGGPLDGVQRELPDGPGDIMEFVHETRDGTWYVEYRKVRPAGGGWHYEATGGMEKQDEE</sequence>
<dbReference type="Proteomes" id="UP001597053">
    <property type="component" value="Unassembled WGS sequence"/>
</dbReference>
<evidence type="ECO:0000313" key="2">
    <source>
        <dbReference type="Proteomes" id="UP001597053"/>
    </source>
</evidence>
<name>A0ABW3AC48_9ACTN</name>
<protein>
    <submittedName>
        <fullName evidence="1">Uncharacterized protein</fullName>
    </submittedName>
</protein>
<comment type="caution">
    <text evidence="1">The sequence shown here is derived from an EMBL/GenBank/DDBJ whole genome shotgun (WGS) entry which is preliminary data.</text>
</comment>
<reference evidence="2" key="1">
    <citation type="journal article" date="2019" name="Int. J. Syst. Evol. Microbiol.">
        <title>The Global Catalogue of Microorganisms (GCM) 10K type strain sequencing project: providing services to taxonomists for standard genome sequencing and annotation.</title>
        <authorList>
            <consortium name="The Broad Institute Genomics Platform"/>
            <consortium name="The Broad Institute Genome Sequencing Center for Infectious Disease"/>
            <person name="Wu L."/>
            <person name="Ma J."/>
        </authorList>
    </citation>
    <scope>NUCLEOTIDE SEQUENCE [LARGE SCALE GENOMIC DNA]</scope>
    <source>
        <strain evidence="2">JCM 32148</strain>
    </source>
</reference>
<organism evidence="1 2">
    <name type="scientific">Micromonospora azadirachtae</name>
    <dbReference type="NCBI Taxonomy" id="1970735"/>
    <lineage>
        <taxon>Bacteria</taxon>
        <taxon>Bacillati</taxon>
        <taxon>Actinomycetota</taxon>
        <taxon>Actinomycetes</taxon>
        <taxon>Micromonosporales</taxon>
        <taxon>Micromonosporaceae</taxon>
        <taxon>Micromonospora</taxon>
    </lineage>
</organism>
<gene>
    <name evidence="1" type="ORF">ACFQZ8_31485</name>
</gene>
<keyword evidence="2" id="KW-1185">Reference proteome</keyword>
<proteinExistence type="predicted"/>
<accession>A0ABW3AC48</accession>
<dbReference type="EMBL" id="JBHTHM010002804">
    <property type="protein sequence ID" value="MFD0788460.1"/>
    <property type="molecule type" value="Genomic_DNA"/>
</dbReference>
<feature type="non-terminal residue" evidence="1">
    <location>
        <position position="1"/>
    </location>
</feature>
<evidence type="ECO:0000313" key="1">
    <source>
        <dbReference type="EMBL" id="MFD0788460.1"/>
    </source>
</evidence>